<name>A0ABV6N7W2_9PSEU</name>
<gene>
    <name evidence="3" type="ORF">ACFFH7_44800</name>
</gene>
<dbReference type="SUPFAM" id="SSF52799">
    <property type="entry name" value="(Phosphotyrosine protein) phosphatases II"/>
    <property type="match status" value="1"/>
</dbReference>
<dbReference type="RefSeq" id="WP_273941895.1">
    <property type="nucleotide sequence ID" value="NZ_CP097263.1"/>
</dbReference>
<comment type="caution">
    <text evidence="3">The sequence shown here is derived from an EMBL/GenBank/DDBJ whole genome shotgun (WGS) entry which is preliminary data.</text>
</comment>
<proteinExistence type="predicted"/>
<dbReference type="Proteomes" id="UP001589810">
    <property type="component" value="Unassembled WGS sequence"/>
</dbReference>
<evidence type="ECO:0000313" key="3">
    <source>
        <dbReference type="EMBL" id="MFC0548693.1"/>
    </source>
</evidence>
<reference evidence="3 4" key="1">
    <citation type="submission" date="2024-09" db="EMBL/GenBank/DDBJ databases">
        <authorList>
            <person name="Sun Q."/>
            <person name="Mori K."/>
        </authorList>
    </citation>
    <scope>NUCLEOTIDE SEQUENCE [LARGE SCALE GENOMIC DNA]</scope>
    <source>
        <strain evidence="3 4">TBRC 1432</strain>
    </source>
</reference>
<protein>
    <submittedName>
        <fullName evidence="3">Protein-tyrosine phosphatase family protein</fullName>
    </submittedName>
</protein>
<keyword evidence="1" id="KW-0378">Hydrolase</keyword>
<keyword evidence="4" id="KW-1185">Reference proteome</keyword>
<dbReference type="Pfam" id="PF22784">
    <property type="entry name" value="PTP-SAK"/>
    <property type="match status" value="1"/>
</dbReference>
<dbReference type="InterPro" id="IPR029021">
    <property type="entry name" value="Prot-tyrosine_phosphatase-like"/>
</dbReference>
<evidence type="ECO:0000313" key="4">
    <source>
        <dbReference type="Proteomes" id="UP001589810"/>
    </source>
</evidence>
<dbReference type="InterPro" id="IPR057023">
    <property type="entry name" value="PTP-SAK"/>
</dbReference>
<dbReference type="Gene3D" id="3.90.190.10">
    <property type="entry name" value="Protein tyrosine phosphatase superfamily"/>
    <property type="match status" value="1"/>
</dbReference>
<evidence type="ECO:0000259" key="2">
    <source>
        <dbReference type="Pfam" id="PF22784"/>
    </source>
</evidence>
<organism evidence="3 4">
    <name type="scientific">Kutzneria chonburiensis</name>
    <dbReference type="NCBI Taxonomy" id="1483604"/>
    <lineage>
        <taxon>Bacteria</taxon>
        <taxon>Bacillati</taxon>
        <taxon>Actinomycetota</taxon>
        <taxon>Actinomycetes</taxon>
        <taxon>Pseudonocardiales</taxon>
        <taxon>Pseudonocardiaceae</taxon>
        <taxon>Kutzneria</taxon>
    </lineage>
</organism>
<accession>A0ABV6N7W2</accession>
<dbReference type="EMBL" id="JBHLUD010000019">
    <property type="protein sequence ID" value="MFC0548693.1"/>
    <property type="molecule type" value="Genomic_DNA"/>
</dbReference>
<feature type="domain" description="Swiss Army Knife protein DSP-PTPase phosphatase" evidence="2">
    <location>
        <begin position="67"/>
        <end position="114"/>
    </location>
</feature>
<evidence type="ECO:0000256" key="1">
    <source>
        <dbReference type="ARBA" id="ARBA00022801"/>
    </source>
</evidence>
<sequence length="141" mass="15597">MTWDPDAAGVLRLPSGRLVRGRGLRHPLPPGPTPSFGLYLLGSDPGAMAWDRRWIRWPDFWLPSDRAAFGTALAELHARARDERVEIACGGGFGRTGTALACLAVLDGMPNGEAVAYVREHYSKRAVETPWQRRFVARWSA</sequence>